<evidence type="ECO:0000313" key="3">
    <source>
        <dbReference type="Proteomes" id="UP000477722"/>
    </source>
</evidence>
<keyword evidence="3" id="KW-1185">Reference proteome</keyword>
<feature type="transmembrane region" description="Helical" evidence="1">
    <location>
        <begin position="65"/>
        <end position="84"/>
    </location>
</feature>
<sequence length="128" mass="13125">MLEIGLQGLSLVLTVVVVAAARKGGQTIPSTGGLAAGAALAYCYARTGRPWAILAEKGKDVVDNAGTQFSVVPAAVALALLGWWHYTRPRLVGSVVLGFLMMTAAAASSGLWREISGIVGSFVKILAG</sequence>
<name>A0A6G4X897_9ACTN</name>
<feature type="transmembrane region" description="Helical" evidence="1">
    <location>
        <begin position="91"/>
        <end position="112"/>
    </location>
</feature>
<dbReference type="RefSeq" id="WP_165303370.1">
    <property type="nucleotide sequence ID" value="NZ_JAAKZZ010000890.1"/>
</dbReference>
<protein>
    <submittedName>
        <fullName evidence="2">Uncharacterized protein</fullName>
    </submittedName>
</protein>
<comment type="caution">
    <text evidence="2">The sequence shown here is derived from an EMBL/GenBank/DDBJ whole genome shotgun (WGS) entry which is preliminary data.</text>
</comment>
<accession>A0A6G4X897</accession>
<reference evidence="2 3" key="1">
    <citation type="submission" date="2020-02" db="EMBL/GenBank/DDBJ databases">
        <title>Whole-genome analyses of novel actinobacteria.</title>
        <authorList>
            <person name="Sahin N."/>
            <person name="Tatar D."/>
        </authorList>
    </citation>
    <scope>NUCLEOTIDE SEQUENCE [LARGE SCALE GENOMIC DNA]</scope>
    <source>
        <strain evidence="2 3">SB3404</strain>
    </source>
</reference>
<evidence type="ECO:0000256" key="1">
    <source>
        <dbReference type="SAM" id="Phobius"/>
    </source>
</evidence>
<organism evidence="2 3">
    <name type="scientific">Streptomyces boncukensis</name>
    <dbReference type="NCBI Taxonomy" id="2711219"/>
    <lineage>
        <taxon>Bacteria</taxon>
        <taxon>Bacillati</taxon>
        <taxon>Actinomycetota</taxon>
        <taxon>Actinomycetes</taxon>
        <taxon>Kitasatosporales</taxon>
        <taxon>Streptomycetaceae</taxon>
        <taxon>Streptomyces</taxon>
    </lineage>
</organism>
<evidence type="ECO:0000313" key="2">
    <source>
        <dbReference type="EMBL" id="NGO73769.1"/>
    </source>
</evidence>
<dbReference type="EMBL" id="JAAKZZ010000890">
    <property type="protein sequence ID" value="NGO73769.1"/>
    <property type="molecule type" value="Genomic_DNA"/>
</dbReference>
<keyword evidence="1" id="KW-1133">Transmembrane helix</keyword>
<keyword evidence="1" id="KW-0812">Transmembrane</keyword>
<dbReference type="Proteomes" id="UP000477722">
    <property type="component" value="Unassembled WGS sequence"/>
</dbReference>
<proteinExistence type="predicted"/>
<keyword evidence="1" id="KW-0472">Membrane</keyword>
<gene>
    <name evidence="2" type="ORF">G5C65_36730</name>
</gene>
<dbReference type="AlphaFoldDB" id="A0A6G4X897"/>